<evidence type="ECO:0000259" key="22">
    <source>
        <dbReference type="PROSITE" id="PS50011"/>
    </source>
</evidence>
<dbReference type="EMBL" id="JABELV010000218">
    <property type="protein sequence ID" value="KAG7527933.1"/>
    <property type="molecule type" value="Genomic_DNA"/>
</dbReference>
<reference evidence="23" key="1">
    <citation type="submission" date="2020-04" db="EMBL/GenBank/DDBJ databases">
        <title>Analysis of mating type loci in Filobasidium floriforme.</title>
        <authorList>
            <person name="Nowrousian M."/>
        </authorList>
    </citation>
    <scope>NUCLEOTIDE SEQUENCE</scope>
    <source>
        <strain evidence="23">CBS 6242</strain>
    </source>
</reference>
<dbReference type="GO" id="GO:0046872">
    <property type="term" value="F:metal ion binding"/>
    <property type="evidence" value="ECO:0007669"/>
    <property type="project" value="UniProtKB-KW"/>
</dbReference>
<dbReference type="InterPro" id="IPR000719">
    <property type="entry name" value="Prot_kinase_dom"/>
</dbReference>
<keyword evidence="11" id="KW-0067">ATP-binding</keyword>
<evidence type="ECO:0000256" key="13">
    <source>
        <dbReference type="ARBA" id="ARBA00023015"/>
    </source>
</evidence>
<dbReference type="PROSITE" id="PS00108">
    <property type="entry name" value="PROTEIN_KINASE_ST"/>
    <property type="match status" value="1"/>
</dbReference>
<evidence type="ECO:0000256" key="18">
    <source>
        <dbReference type="ARBA" id="ARBA00047811"/>
    </source>
</evidence>
<dbReference type="EC" id="2.7.11.22" evidence="4"/>
<accession>A0A8K0NM31</accession>
<dbReference type="PANTHER" id="PTHR24056:SF495">
    <property type="entry name" value="CYCLIN-DEPENDENT KINASE 8-RELATED"/>
    <property type="match status" value="1"/>
</dbReference>
<evidence type="ECO:0000256" key="7">
    <source>
        <dbReference type="ARBA" id="ARBA00022679"/>
    </source>
</evidence>
<name>A0A8K0NM31_9TREE</name>
<comment type="subcellular location">
    <subcellularLocation>
        <location evidence="1">Nucleus</location>
    </subcellularLocation>
</comment>
<comment type="catalytic activity">
    <reaction evidence="20">
        <text>[DNA-directed RNA polymerase] + ATP = phospho-[DNA-directed RNA polymerase] + ADP + H(+)</text>
        <dbReference type="Rhea" id="RHEA:10216"/>
        <dbReference type="Rhea" id="RHEA-COMP:11321"/>
        <dbReference type="Rhea" id="RHEA-COMP:11322"/>
        <dbReference type="ChEBI" id="CHEBI:15378"/>
        <dbReference type="ChEBI" id="CHEBI:30616"/>
        <dbReference type="ChEBI" id="CHEBI:43176"/>
        <dbReference type="ChEBI" id="CHEBI:68546"/>
        <dbReference type="ChEBI" id="CHEBI:456216"/>
        <dbReference type="EC" id="2.7.11.23"/>
    </reaction>
</comment>
<protein>
    <recommendedName>
        <fullName evidence="17">Cyclin-dependent kinase 8</fullName>
        <ecNumber evidence="4">2.7.11.22</ecNumber>
        <ecNumber evidence="3">2.7.11.23</ecNumber>
    </recommendedName>
</protein>
<keyword evidence="14" id="KW-0010">Activator</keyword>
<keyword evidence="13" id="KW-0805">Transcription regulation</keyword>
<dbReference type="Pfam" id="PF00069">
    <property type="entry name" value="Pkinase"/>
    <property type="match status" value="1"/>
</dbReference>
<evidence type="ECO:0000256" key="14">
    <source>
        <dbReference type="ARBA" id="ARBA00023159"/>
    </source>
</evidence>
<dbReference type="SUPFAM" id="SSF56112">
    <property type="entry name" value="Protein kinase-like (PK-like)"/>
    <property type="match status" value="1"/>
</dbReference>
<evidence type="ECO:0000256" key="20">
    <source>
        <dbReference type="ARBA" id="ARBA00049280"/>
    </source>
</evidence>
<comment type="catalytic activity">
    <reaction evidence="19">
        <text>L-seryl-[protein] + ATP = O-phospho-L-seryl-[protein] + ADP + H(+)</text>
        <dbReference type="Rhea" id="RHEA:17989"/>
        <dbReference type="Rhea" id="RHEA-COMP:9863"/>
        <dbReference type="Rhea" id="RHEA-COMP:11604"/>
        <dbReference type="ChEBI" id="CHEBI:15378"/>
        <dbReference type="ChEBI" id="CHEBI:29999"/>
        <dbReference type="ChEBI" id="CHEBI:30616"/>
        <dbReference type="ChEBI" id="CHEBI:83421"/>
        <dbReference type="ChEBI" id="CHEBI:456216"/>
        <dbReference type="EC" id="2.7.11.22"/>
    </reaction>
</comment>
<dbReference type="PROSITE" id="PS50011">
    <property type="entry name" value="PROTEIN_KINASE_DOM"/>
    <property type="match status" value="1"/>
</dbReference>
<dbReference type="OrthoDB" id="6284126at2759"/>
<proteinExistence type="inferred from homology"/>
<comment type="caution">
    <text evidence="23">The sequence shown here is derived from an EMBL/GenBank/DDBJ whole genome shotgun (WGS) entry which is preliminary data.</text>
</comment>
<evidence type="ECO:0000256" key="19">
    <source>
        <dbReference type="ARBA" id="ARBA00048367"/>
    </source>
</evidence>
<dbReference type="Gene3D" id="3.30.200.20">
    <property type="entry name" value="Phosphorylase Kinase, domain 1"/>
    <property type="match status" value="1"/>
</dbReference>
<dbReference type="GO" id="GO:0005524">
    <property type="term" value="F:ATP binding"/>
    <property type="evidence" value="ECO:0007669"/>
    <property type="project" value="UniProtKB-KW"/>
</dbReference>
<evidence type="ECO:0000256" key="16">
    <source>
        <dbReference type="ARBA" id="ARBA00023242"/>
    </source>
</evidence>
<evidence type="ECO:0000256" key="4">
    <source>
        <dbReference type="ARBA" id="ARBA00012425"/>
    </source>
</evidence>
<keyword evidence="15" id="KW-0804">Transcription</keyword>
<evidence type="ECO:0000256" key="11">
    <source>
        <dbReference type="ARBA" id="ARBA00022840"/>
    </source>
</evidence>
<keyword evidence="10" id="KW-0418">Kinase</keyword>
<dbReference type="PANTHER" id="PTHR24056">
    <property type="entry name" value="CELL DIVISION PROTEIN KINASE"/>
    <property type="match status" value="1"/>
</dbReference>
<comment type="catalytic activity">
    <reaction evidence="18">
        <text>L-threonyl-[protein] + ATP = O-phospho-L-threonyl-[protein] + ADP + H(+)</text>
        <dbReference type="Rhea" id="RHEA:46608"/>
        <dbReference type="Rhea" id="RHEA-COMP:11060"/>
        <dbReference type="Rhea" id="RHEA-COMP:11605"/>
        <dbReference type="ChEBI" id="CHEBI:15378"/>
        <dbReference type="ChEBI" id="CHEBI:30013"/>
        <dbReference type="ChEBI" id="CHEBI:30616"/>
        <dbReference type="ChEBI" id="CHEBI:61977"/>
        <dbReference type="ChEBI" id="CHEBI:456216"/>
        <dbReference type="EC" id="2.7.11.22"/>
    </reaction>
</comment>
<dbReference type="InterPro" id="IPR050108">
    <property type="entry name" value="CDK"/>
</dbReference>
<evidence type="ECO:0000256" key="12">
    <source>
        <dbReference type="ARBA" id="ARBA00022842"/>
    </source>
</evidence>
<evidence type="ECO:0000256" key="2">
    <source>
        <dbReference type="ARBA" id="ARBA00006485"/>
    </source>
</evidence>
<keyword evidence="6" id="KW-0723">Serine/threonine-protein kinase</keyword>
<dbReference type="CDD" id="cd07842">
    <property type="entry name" value="STKc_CDK8_like"/>
    <property type="match status" value="1"/>
</dbReference>
<dbReference type="EC" id="2.7.11.23" evidence="3"/>
<evidence type="ECO:0000256" key="5">
    <source>
        <dbReference type="ARBA" id="ARBA00022491"/>
    </source>
</evidence>
<keyword evidence="12" id="KW-0460">Magnesium</keyword>
<keyword evidence="9" id="KW-0547">Nucleotide-binding</keyword>
<organism evidence="23 24">
    <name type="scientific">Filobasidium floriforme</name>
    <dbReference type="NCBI Taxonomy" id="5210"/>
    <lineage>
        <taxon>Eukaryota</taxon>
        <taxon>Fungi</taxon>
        <taxon>Dikarya</taxon>
        <taxon>Basidiomycota</taxon>
        <taxon>Agaricomycotina</taxon>
        <taxon>Tremellomycetes</taxon>
        <taxon>Filobasidiales</taxon>
        <taxon>Filobasidiaceae</taxon>
        <taxon>Filobasidium</taxon>
    </lineage>
</organism>
<gene>
    <name evidence="23" type="ORF">FFLO_06501</name>
</gene>
<evidence type="ECO:0000256" key="17">
    <source>
        <dbReference type="ARBA" id="ARBA00041823"/>
    </source>
</evidence>
<keyword evidence="5" id="KW-0678">Repressor</keyword>
<keyword evidence="16" id="KW-0539">Nucleus</keyword>
<evidence type="ECO:0000256" key="10">
    <source>
        <dbReference type="ARBA" id="ARBA00022777"/>
    </source>
</evidence>
<sequence>MPLSTQTVPDPMPGWRATKDTSRQTVLSKYTILGFISSGTYGRVYKAQIKQAPSPSRNPSDPPKPLLYAIKKFKPDKEGERTTYTGISQSAIREISLNRELSVVVDEARDGKAENRCENFVTLREVILEDKSIYMVFEYAEHDFLQIIHYHSQTIRQPIPARTLKSLMHQLIIGVAHLHANFILHRDLKPANILVTSRGVVKIGDLGLARINRDPLLPLWNGDKVVVTIWYRSPELLLGARHYTAAIDLWAVGCIYAELLALRPIFKGEEAKMEAHHAKAGLQIGAGGILGVKGMPFQRDQMSKIVDVLGTPDEKRWADIVHMPEYPEFARQERRSSSLAHWYQVRSRSTAGYNLLTRLFEYDPKKRVTAKKALEHGYFVDEDPHPMRNAFAGSEYVYPSRRVTHEDNGDPKMGSQPAISSLQAAQNTVAMGNLKRNNPASGSAIPFRPSLPSQLSNSLLAGANNISTMGGPAPRKKTRMG</sequence>
<dbReference type="Proteomes" id="UP000812966">
    <property type="component" value="Unassembled WGS sequence"/>
</dbReference>
<dbReference type="InterPro" id="IPR011009">
    <property type="entry name" value="Kinase-like_dom_sf"/>
</dbReference>
<evidence type="ECO:0000256" key="3">
    <source>
        <dbReference type="ARBA" id="ARBA00012409"/>
    </source>
</evidence>
<evidence type="ECO:0000256" key="21">
    <source>
        <dbReference type="SAM" id="MobiDB-lite"/>
    </source>
</evidence>
<evidence type="ECO:0000256" key="15">
    <source>
        <dbReference type="ARBA" id="ARBA00023163"/>
    </source>
</evidence>
<dbReference type="GO" id="GO:0008353">
    <property type="term" value="F:RNA polymerase II CTD heptapeptide repeat kinase activity"/>
    <property type="evidence" value="ECO:0007669"/>
    <property type="project" value="UniProtKB-EC"/>
</dbReference>
<dbReference type="GO" id="GO:0004693">
    <property type="term" value="F:cyclin-dependent protein serine/threonine kinase activity"/>
    <property type="evidence" value="ECO:0007669"/>
    <property type="project" value="UniProtKB-EC"/>
</dbReference>
<dbReference type="InterPro" id="IPR008271">
    <property type="entry name" value="Ser/Thr_kinase_AS"/>
</dbReference>
<keyword evidence="8" id="KW-0479">Metal-binding</keyword>
<dbReference type="AlphaFoldDB" id="A0A8K0NM31"/>
<feature type="region of interest" description="Disordered" evidence="21">
    <location>
        <begin position="1"/>
        <end position="20"/>
    </location>
</feature>
<evidence type="ECO:0000256" key="9">
    <source>
        <dbReference type="ARBA" id="ARBA00022741"/>
    </source>
</evidence>
<comment type="similarity">
    <text evidence="2">Belongs to the protein kinase superfamily. CMGC Ser/Thr protein kinase family. CDC2/CDKX subfamily.</text>
</comment>
<evidence type="ECO:0000313" key="23">
    <source>
        <dbReference type="EMBL" id="KAG7527933.1"/>
    </source>
</evidence>
<evidence type="ECO:0000256" key="8">
    <source>
        <dbReference type="ARBA" id="ARBA00022723"/>
    </source>
</evidence>
<dbReference type="FunFam" id="1.10.510.10:FF:000408">
    <property type="entry name" value="Serine/threonine-protein kinase SSN3"/>
    <property type="match status" value="1"/>
</dbReference>
<dbReference type="SMART" id="SM00220">
    <property type="entry name" value="S_TKc"/>
    <property type="match status" value="1"/>
</dbReference>
<dbReference type="GO" id="GO:0016592">
    <property type="term" value="C:mediator complex"/>
    <property type="evidence" value="ECO:0007669"/>
    <property type="project" value="TreeGrafter"/>
</dbReference>
<keyword evidence="7" id="KW-0808">Transferase</keyword>
<evidence type="ECO:0000256" key="1">
    <source>
        <dbReference type="ARBA" id="ARBA00004123"/>
    </source>
</evidence>
<feature type="domain" description="Protein kinase" evidence="22">
    <location>
        <begin position="30"/>
        <end position="379"/>
    </location>
</feature>
<evidence type="ECO:0000313" key="24">
    <source>
        <dbReference type="Proteomes" id="UP000812966"/>
    </source>
</evidence>
<dbReference type="Gene3D" id="1.10.510.10">
    <property type="entry name" value="Transferase(Phosphotransferase) domain 1"/>
    <property type="match status" value="1"/>
</dbReference>
<evidence type="ECO:0000256" key="6">
    <source>
        <dbReference type="ARBA" id="ARBA00022527"/>
    </source>
</evidence>
<keyword evidence="24" id="KW-1185">Reference proteome</keyword>